<dbReference type="EMBL" id="JAGHQM010000764">
    <property type="protein sequence ID" value="KAH0558708.1"/>
    <property type="molecule type" value="Genomic_DNA"/>
</dbReference>
<accession>A0A9P8LB03</accession>
<feature type="region of interest" description="Disordered" evidence="1">
    <location>
        <begin position="1"/>
        <end position="154"/>
    </location>
</feature>
<protein>
    <submittedName>
        <fullName evidence="3">Uncharacterized protein</fullName>
    </submittedName>
</protein>
<keyword evidence="2" id="KW-0472">Membrane</keyword>
<evidence type="ECO:0000256" key="1">
    <source>
        <dbReference type="SAM" id="MobiDB-lite"/>
    </source>
</evidence>
<feature type="compositionally biased region" description="Basic and acidic residues" evidence="1">
    <location>
        <begin position="728"/>
        <end position="755"/>
    </location>
</feature>
<dbReference type="AlphaFoldDB" id="A0A9P8LB03"/>
<proteinExistence type="predicted"/>
<feature type="compositionally biased region" description="Low complexity" evidence="1">
    <location>
        <begin position="22"/>
        <end position="31"/>
    </location>
</feature>
<feature type="compositionally biased region" description="Basic and acidic residues" evidence="1">
    <location>
        <begin position="79"/>
        <end position="88"/>
    </location>
</feature>
<evidence type="ECO:0000313" key="3">
    <source>
        <dbReference type="EMBL" id="KAH0558708.1"/>
    </source>
</evidence>
<keyword evidence="2" id="KW-1133">Transmembrane helix</keyword>
<evidence type="ECO:0000313" key="4">
    <source>
        <dbReference type="Proteomes" id="UP000750711"/>
    </source>
</evidence>
<feature type="compositionally biased region" description="Polar residues" evidence="1">
    <location>
        <begin position="586"/>
        <end position="595"/>
    </location>
</feature>
<evidence type="ECO:0000256" key="2">
    <source>
        <dbReference type="SAM" id="Phobius"/>
    </source>
</evidence>
<feature type="compositionally biased region" description="Basic residues" evidence="1">
    <location>
        <begin position="69"/>
        <end position="78"/>
    </location>
</feature>
<comment type="caution">
    <text evidence="3">The sequence shown here is derived from an EMBL/GenBank/DDBJ whole genome shotgun (WGS) entry which is preliminary data.</text>
</comment>
<feature type="transmembrane region" description="Helical" evidence="2">
    <location>
        <begin position="826"/>
        <end position="846"/>
    </location>
</feature>
<sequence>MDDDDDAHSKPPTTPSRRRGRSLSFSLFGSLIPRRRSTQSEPLEPIEVAPGVMSTDAMAIVFELDPRRTKSVSPRKQKGRAEKGEVKRKSASRIPVWGANRAAHRDDGTTGDLGKHPTGVAATSYFEKRDRSRDEANMSHPRAEQQTTRGRRTRMRDSADYLTVRFANPNTGLVSPSLVSDGATATPPNEANKGVVEDEGLPSQAVVEEQRNEKQIEDLTRQQGDVIRRASSRWNAAQTPKLSPVAQSSRTTTSPARRGVSNPTVAPGDRFILRMPSAQEPCPFEHPGKTSEQILAYQRGVEAARRQASGGLVDPSTPPSPRPNSPAEECGTSPRLDRSPTMMIRRKPVGSAVSKRSESEDTVIINGARRSASLPAAPHGSSTHPAIKVTTPERITRNLSSISNQNPSHRHSQSQQPFLGDRADGMSTQANDTAFRLSQDQRVENQNLLHHLQSRQDIDQPRLHRPLSFLPEVNITHPDLASIPTSQRPRGNRDVTLWNLQDASTTITPTTTTTIGPYLQTEALRDCDGYLLPSVSRGVYQLRRGTTPERCGLQTHRGGSWLADRTRNTEGPVQHASSPHPPCLVSGQQAQQVLYLSTRTSTSTYPQTSPDWTAESPQQQQHPTHQGGRPRRNGFPGNSARDAAVIKASATNGALYGMDIDGGREARNDDNMGDTVVVVKTRNSSSNSNSNGDGMVPWTVPSEDRLTEWRSVERWRRPLTDDEEVEEAREREKERERAMSNNDHDDDKPLRGVEMREEEDEASGYHHRHRSSNPISTTPAAAGGGGGMALVHTLLTSLLAMLAHIRSVCTPWSPTNRLLTSPDATMRDYLAVAAAWALAGIYVVVLACAASVGVGVVSAVKRVLGFLGFGVFWLERRGAGR</sequence>
<reference evidence="3" key="1">
    <citation type="submission" date="2021-03" db="EMBL/GenBank/DDBJ databases">
        <title>Comparative genomics and phylogenomic investigation of the class Geoglossomycetes provide insights into ecological specialization and systematics.</title>
        <authorList>
            <person name="Melie T."/>
            <person name="Pirro S."/>
            <person name="Miller A.N."/>
            <person name="Quandt A."/>
        </authorList>
    </citation>
    <scope>NUCLEOTIDE SEQUENCE</scope>
    <source>
        <strain evidence="3">CAQ_001_2017</strain>
    </source>
</reference>
<feature type="region of interest" description="Disordered" evidence="1">
    <location>
        <begin position="301"/>
        <end position="426"/>
    </location>
</feature>
<keyword evidence="2" id="KW-0812">Transmembrane</keyword>
<feature type="region of interest" description="Disordered" evidence="1">
    <location>
        <begin position="173"/>
        <end position="267"/>
    </location>
</feature>
<dbReference type="Proteomes" id="UP000750711">
    <property type="component" value="Unassembled WGS sequence"/>
</dbReference>
<gene>
    <name evidence="3" type="ORF">GP486_004647</name>
</gene>
<feature type="region of interest" description="Disordered" evidence="1">
    <location>
        <begin position="550"/>
        <end position="639"/>
    </location>
</feature>
<feature type="compositionally biased region" description="Low complexity" evidence="1">
    <location>
        <begin position="617"/>
        <end position="638"/>
    </location>
</feature>
<feature type="compositionally biased region" description="Polar residues" evidence="1">
    <location>
        <begin position="397"/>
        <end position="417"/>
    </location>
</feature>
<feature type="compositionally biased region" description="Basic and acidic residues" evidence="1">
    <location>
        <begin position="208"/>
        <end position="220"/>
    </location>
</feature>
<keyword evidence="4" id="KW-1185">Reference proteome</keyword>
<feature type="compositionally biased region" description="Polar residues" evidence="1">
    <location>
        <begin position="232"/>
        <end position="255"/>
    </location>
</feature>
<feature type="compositionally biased region" description="Basic and acidic residues" evidence="1">
    <location>
        <begin position="126"/>
        <end position="143"/>
    </location>
</feature>
<feature type="region of interest" description="Disordered" evidence="1">
    <location>
        <begin position="720"/>
        <end position="775"/>
    </location>
</feature>
<organism evidence="3 4">
    <name type="scientific">Trichoglossum hirsutum</name>
    <dbReference type="NCBI Taxonomy" id="265104"/>
    <lineage>
        <taxon>Eukaryota</taxon>
        <taxon>Fungi</taxon>
        <taxon>Dikarya</taxon>
        <taxon>Ascomycota</taxon>
        <taxon>Pezizomycotina</taxon>
        <taxon>Geoglossomycetes</taxon>
        <taxon>Geoglossales</taxon>
        <taxon>Geoglossaceae</taxon>
        <taxon>Trichoglossum</taxon>
    </lineage>
</organism>
<name>A0A9P8LB03_9PEZI</name>